<dbReference type="EMBL" id="LRBS01000027">
    <property type="protein sequence ID" value="OII77791.1"/>
    <property type="molecule type" value="Genomic_DNA"/>
</dbReference>
<dbReference type="GeneID" id="92365552"/>
<dbReference type="OrthoDB" id="1875751at2759"/>
<evidence type="ECO:0000313" key="6">
    <source>
        <dbReference type="Proteomes" id="UP000186804"/>
    </source>
</evidence>
<keyword evidence="1" id="KW-0677">Repeat</keyword>
<feature type="domain" description="RRM" evidence="4">
    <location>
        <begin position="125"/>
        <end position="202"/>
    </location>
</feature>
<dbReference type="VEuPathDB" id="CryptoDB:cand_013670"/>
<organism evidence="5 6">
    <name type="scientific">Cryptosporidium andersoni</name>
    <dbReference type="NCBI Taxonomy" id="117008"/>
    <lineage>
        <taxon>Eukaryota</taxon>
        <taxon>Sar</taxon>
        <taxon>Alveolata</taxon>
        <taxon>Apicomplexa</taxon>
        <taxon>Conoidasida</taxon>
        <taxon>Coccidia</taxon>
        <taxon>Eucoccidiorida</taxon>
        <taxon>Eimeriorina</taxon>
        <taxon>Cryptosporidiidae</taxon>
        <taxon>Cryptosporidium</taxon>
    </lineage>
</organism>
<evidence type="ECO:0000256" key="1">
    <source>
        <dbReference type="ARBA" id="ARBA00022737"/>
    </source>
</evidence>
<dbReference type="GO" id="GO:0006417">
    <property type="term" value="P:regulation of translation"/>
    <property type="evidence" value="ECO:0007669"/>
    <property type="project" value="TreeGrafter"/>
</dbReference>
<dbReference type="RefSeq" id="XP_067069637.1">
    <property type="nucleotide sequence ID" value="XM_067211602.1"/>
</dbReference>
<dbReference type="PROSITE" id="PS50102">
    <property type="entry name" value="RRM"/>
    <property type="match status" value="2"/>
</dbReference>
<evidence type="ECO:0000256" key="3">
    <source>
        <dbReference type="PROSITE-ProRule" id="PRU00176"/>
    </source>
</evidence>
<dbReference type="PANTHER" id="PTHR48032">
    <property type="entry name" value="RNA-BINDING PROTEIN MUSASHI HOMOLOG RBP6"/>
    <property type="match status" value="1"/>
</dbReference>
<accession>A0A1J4MUP6</accession>
<protein>
    <submittedName>
        <fullName evidence="5">RNA recognition family protein</fullName>
    </submittedName>
</protein>
<dbReference type="Gene3D" id="3.30.70.330">
    <property type="match status" value="2"/>
</dbReference>
<feature type="domain" description="RRM" evidence="4">
    <location>
        <begin position="6"/>
        <end position="83"/>
    </location>
</feature>
<dbReference type="SMART" id="SM00360">
    <property type="entry name" value="RRM"/>
    <property type="match status" value="2"/>
</dbReference>
<comment type="caution">
    <text evidence="5">The sequence shown here is derived from an EMBL/GenBank/DDBJ whole genome shotgun (WGS) entry which is preliminary data.</text>
</comment>
<dbReference type="Pfam" id="PF00076">
    <property type="entry name" value="RRM_1"/>
    <property type="match status" value="2"/>
</dbReference>
<reference evidence="5 6" key="1">
    <citation type="submission" date="2016-10" db="EMBL/GenBank/DDBJ databases">
        <title>Reductive evolution of mitochondrial metabolism and differential evolution of invasion-related proteins in Cryptosporidium.</title>
        <authorList>
            <person name="Liu S."/>
            <person name="Roellig D.M."/>
            <person name="Guo Y."/>
            <person name="Li N."/>
            <person name="Frace M.A."/>
            <person name="Tang K."/>
            <person name="Zhang L."/>
            <person name="Feng Y."/>
            <person name="Xiao L."/>
        </authorList>
    </citation>
    <scope>NUCLEOTIDE SEQUENCE [LARGE SCALE GENOMIC DNA]</scope>
    <source>
        <strain evidence="5">30847</strain>
    </source>
</reference>
<dbReference type="GO" id="GO:0003729">
    <property type="term" value="F:mRNA binding"/>
    <property type="evidence" value="ECO:0007669"/>
    <property type="project" value="TreeGrafter"/>
</dbReference>
<proteinExistence type="predicted"/>
<evidence type="ECO:0000256" key="2">
    <source>
        <dbReference type="ARBA" id="ARBA00022884"/>
    </source>
</evidence>
<dbReference type="SUPFAM" id="SSF54928">
    <property type="entry name" value="RNA-binding domain, RBD"/>
    <property type="match status" value="2"/>
</dbReference>
<dbReference type="Proteomes" id="UP000186804">
    <property type="component" value="Unassembled WGS sequence"/>
</dbReference>
<dbReference type="InterPro" id="IPR012677">
    <property type="entry name" value="Nucleotide-bd_a/b_plait_sf"/>
</dbReference>
<dbReference type="InterPro" id="IPR035979">
    <property type="entry name" value="RBD_domain_sf"/>
</dbReference>
<sequence length="214" mass="23870">MNPESGKIFVGGLPQQVTSSILLEYFLQYGVILDAIVMYDNISGRSRGFGFVTFKDPSVVDLVQICSPHILLGKVVDCKRASPRDTIPPINMNIYTNKAISSEINKDVNSTTENEMNDKLSKTSSKVFVGGLPDLSLEEFKIYFQRFGCIKDAVLITDKHNGRPRGFGFVTFENSDAVANVTKHYNNHFLKGKWVECKRALPREGIPIVSTLCK</sequence>
<dbReference type="PANTHER" id="PTHR48032:SF6">
    <property type="entry name" value="RNA-BINDING (RRM_RBD_RNP MOTIFS) FAMILY PROTEIN"/>
    <property type="match status" value="1"/>
</dbReference>
<dbReference type="AlphaFoldDB" id="A0A1J4MUP6"/>
<evidence type="ECO:0000313" key="5">
    <source>
        <dbReference type="EMBL" id="OII77791.1"/>
    </source>
</evidence>
<dbReference type="InterPro" id="IPR000504">
    <property type="entry name" value="RRM_dom"/>
</dbReference>
<name>A0A1J4MUP6_9CRYT</name>
<gene>
    <name evidence="5" type="ORF">cand_013670</name>
</gene>
<keyword evidence="2 3" id="KW-0694">RNA-binding</keyword>
<evidence type="ECO:0000259" key="4">
    <source>
        <dbReference type="PROSITE" id="PS50102"/>
    </source>
</evidence>
<keyword evidence="6" id="KW-1185">Reference proteome</keyword>